<evidence type="ECO:0000256" key="8">
    <source>
        <dbReference type="ARBA" id="ARBA00022833"/>
    </source>
</evidence>
<evidence type="ECO:0000256" key="5">
    <source>
        <dbReference type="ARBA" id="ARBA00022737"/>
    </source>
</evidence>
<feature type="domain" description="RING-type" evidence="12">
    <location>
        <begin position="511"/>
        <end position="726"/>
    </location>
</feature>
<proteinExistence type="predicted"/>
<dbReference type="PROSITE" id="PS50089">
    <property type="entry name" value="ZF_RING_2"/>
    <property type="match status" value="1"/>
</dbReference>
<organism evidence="13 14">
    <name type="scientific">Pinctada imbricata</name>
    <name type="common">Atlantic pearl-oyster</name>
    <name type="synonym">Pinctada martensii</name>
    <dbReference type="NCBI Taxonomy" id="66713"/>
    <lineage>
        <taxon>Eukaryota</taxon>
        <taxon>Metazoa</taxon>
        <taxon>Spiralia</taxon>
        <taxon>Lophotrochozoa</taxon>
        <taxon>Mollusca</taxon>
        <taxon>Bivalvia</taxon>
        <taxon>Autobranchia</taxon>
        <taxon>Pteriomorphia</taxon>
        <taxon>Pterioida</taxon>
        <taxon>Pterioidea</taxon>
        <taxon>Pteriidae</taxon>
        <taxon>Pinctada</taxon>
    </lineage>
</organism>
<dbReference type="EC" id="2.3.2.31" evidence="2"/>
<keyword evidence="7" id="KW-0833">Ubl conjugation pathway</keyword>
<dbReference type="GO" id="GO:0061630">
    <property type="term" value="F:ubiquitin protein ligase activity"/>
    <property type="evidence" value="ECO:0007669"/>
    <property type="project" value="UniProtKB-EC"/>
</dbReference>
<dbReference type="PANTHER" id="PTHR11685">
    <property type="entry name" value="RBR FAMILY RING FINGER AND IBR DOMAIN-CONTAINING"/>
    <property type="match status" value="1"/>
</dbReference>
<dbReference type="GO" id="GO:0008270">
    <property type="term" value="F:zinc ion binding"/>
    <property type="evidence" value="ECO:0007669"/>
    <property type="project" value="UniProtKB-KW"/>
</dbReference>
<keyword evidence="14" id="KW-1185">Reference proteome</keyword>
<dbReference type="InterPro" id="IPR031127">
    <property type="entry name" value="E3_UB_ligase_RBR"/>
</dbReference>
<comment type="catalytic activity">
    <reaction evidence="1">
        <text>[E2 ubiquitin-conjugating enzyme]-S-ubiquitinyl-L-cysteine + [acceptor protein]-L-lysine = [E2 ubiquitin-conjugating enzyme]-L-cysteine + [acceptor protein]-N(6)-ubiquitinyl-L-lysine.</text>
        <dbReference type="EC" id="2.3.2.31"/>
    </reaction>
</comment>
<name>A0AA88Y0P5_PINIB</name>
<keyword evidence="8" id="KW-0862">Zinc</keyword>
<dbReference type="SMART" id="SM00647">
    <property type="entry name" value="IBR"/>
    <property type="match status" value="2"/>
</dbReference>
<gene>
    <name evidence="13" type="ORF">FSP39_022001</name>
</gene>
<feature type="region of interest" description="Disordered" evidence="10">
    <location>
        <begin position="124"/>
        <end position="153"/>
    </location>
</feature>
<evidence type="ECO:0000256" key="1">
    <source>
        <dbReference type="ARBA" id="ARBA00001798"/>
    </source>
</evidence>
<keyword evidence="5" id="KW-0677">Repeat</keyword>
<comment type="caution">
    <text evidence="13">The sequence shown here is derived from an EMBL/GenBank/DDBJ whole genome shotgun (WGS) entry which is preliminary data.</text>
</comment>
<dbReference type="InterPro" id="IPR013083">
    <property type="entry name" value="Znf_RING/FYVE/PHD"/>
</dbReference>
<accession>A0AA88Y0P5</accession>
<dbReference type="Pfam" id="PF01485">
    <property type="entry name" value="IBR"/>
    <property type="match status" value="1"/>
</dbReference>
<sequence>MVQKCKKSSVHSGNTLRSFNNRYNRCYRLQSCLVRQATRPASKTLLDDLDISCDHVAYSLNKKGRWRVPLLLKEHILLRPHEEDRDTPLKVSELHKLKRRANCVGFFATKGSIRKHVPMRKTYFDPTTFQNPQSKENENDDSDSSKEERPFNQEAEVSVNIYYPCPKSSSITHNAKYLQPQSEQDEYNFHQRKIAPNSKKEKQKTNRKHFKVNDFDDDLYDEFSEEEADPIYDSDDEMSQYLFSHPDREDKSSFTAEDVLNQALKTQTLWQPPRTDKEQNLETKAPRNIVYEPVPLNTTVTTTSPNVPAHKPVKEKLLKVTPAMVMLPRREVLNEYLDFIYGANYIECECVPRSFIIDVTDTVKESIRNSKTVCHLRHRIDFAATLVFTYYMAPDLTDSDFDMYLVSLNAKLKMRKLDMNDMIDFGETSIDDIMARVCNFYQKLPASNFYMLPKIPVNLRKTTFENLQACHGSTSEYYHISQRQFFQTLVDASPNDKCQSSNVISSLSVTKPTICFICFEDISEEIGQTFCLQECGHWFCTNCWQDHIITGLENGIREIRCPEYKCNTRVTSSFMLSLLNLRLVEKFVIKAHDLEIEEDQLRKWCPNPQCGRVLSISKNAKCLNVSCACGMEVCFDCLQPAHWPATCKQSMTYWRTLKSNGHDVDFDEYNAQTVKVSGKNCPVCNRFIEKNGGCYYMTCVCGSSFCWGCGKPYPGHQMTSDCDQNKKGDKHNNKTMTVRHIKRRQIADVSPMYQKAVENRVGRLETRYGQIKSAHRGIMKRLGEISRGSELRVRELLLDYNVTGNKNTTTTEKIRDFLSTTLSVYVEMRYLAEYTSVYVQHSSDAKSQRVSVVKEISHRLNTLGNDIYSTMCKHKDKDITAVLADLWSLRQLCKTTVNGLVRNIRR</sequence>
<dbReference type="CDD" id="cd20335">
    <property type="entry name" value="BRcat_RBR"/>
    <property type="match status" value="1"/>
</dbReference>
<dbReference type="Pfam" id="PF22191">
    <property type="entry name" value="IBR_1"/>
    <property type="match status" value="1"/>
</dbReference>
<evidence type="ECO:0000259" key="11">
    <source>
        <dbReference type="PROSITE" id="PS50089"/>
    </source>
</evidence>
<evidence type="ECO:0000256" key="10">
    <source>
        <dbReference type="SAM" id="MobiDB-lite"/>
    </source>
</evidence>
<dbReference type="CDD" id="cd22584">
    <property type="entry name" value="Rcat_RBR_unk"/>
    <property type="match status" value="1"/>
</dbReference>
<evidence type="ECO:0000259" key="12">
    <source>
        <dbReference type="PROSITE" id="PS51873"/>
    </source>
</evidence>
<dbReference type="InterPro" id="IPR001841">
    <property type="entry name" value="Znf_RING"/>
</dbReference>
<evidence type="ECO:0000256" key="3">
    <source>
        <dbReference type="ARBA" id="ARBA00022679"/>
    </source>
</evidence>
<dbReference type="SUPFAM" id="SSF57850">
    <property type="entry name" value="RING/U-box"/>
    <property type="match status" value="3"/>
</dbReference>
<evidence type="ECO:0000256" key="9">
    <source>
        <dbReference type="PROSITE-ProRule" id="PRU00175"/>
    </source>
</evidence>
<feature type="domain" description="RING-type" evidence="11">
    <location>
        <begin position="515"/>
        <end position="565"/>
    </location>
</feature>
<dbReference type="Proteomes" id="UP001186944">
    <property type="component" value="Unassembled WGS sequence"/>
</dbReference>
<evidence type="ECO:0000256" key="7">
    <source>
        <dbReference type="ARBA" id="ARBA00022786"/>
    </source>
</evidence>
<dbReference type="PROSITE" id="PS51873">
    <property type="entry name" value="TRIAD"/>
    <property type="match status" value="1"/>
</dbReference>
<protein>
    <recommendedName>
        <fullName evidence="2">RBR-type E3 ubiquitin transferase</fullName>
        <ecNumber evidence="2">2.3.2.31</ecNumber>
    </recommendedName>
</protein>
<dbReference type="EMBL" id="VSWD01000010">
    <property type="protein sequence ID" value="KAK3091701.1"/>
    <property type="molecule type" value="Genomic_DNA"/>
</dbReference>
<dbReference type="Gene3D" id="3.30.40.10">
    <property type="entry name" value="Zinc/RING finger domain, C3HC4 (zinc finger)"/>
    <property type="match status" value="1"/>
</dbReference>
<keyword evidence="4" id="KW-0479">Metal-binding</keyword>
<evidence type="ECO:0000313" key="13">
    <source>
        <dbReference type="EMBL" id="KAK3091701.1"/>
    </source>
</evidence>
<dbReference type="Gene3D" id="1.20.120.1750">
    <property type="match status" value="1"/>
</dbReference>
<evidence type="ECO:0000256" key="2">
    <source>
        <dbReference type="ARBA" id="ARBA00012251"/>
    </source>
</evidence>
<keyword evidence="3" id="KW-0808">Transferase</keyword>
<dbReference type="InterPro" id="IPR002867">
    <property type="entry name" value="IBR_dom"/>
</dbReference>
<dbReference type="InterPro" id="IPR044066">
    <property type="entry name" value="TRIAD_supradom"/>
</dbReference>
<evidence type="ECO:0000256" key="6">
    <source>
        <dbReference type="ARBA" id="ARBA00022771"/>
    </source>
</evidence>
<dbReference type="GO" id="GO:0016567">
    <property type="term" value="P:protein ubiquitination"/>
    <property type="evidence" value="ECO:0007669"/>
    <property type="project" value="InterPro"/>
</dbReference>
<keyword evidence="6 9" id="KW-0863">Zinc-finger</keyword>
<evidence type="ECO:0000256" key="4">
    <source>
        <dbReference type="ARBA" id="ARBA00022723"/>
    </source>
</evidence>
<evidence type="ECO:0000313" key="14">
    <source>
        <dbReference type="Proteomes" id="UP001186944"/>
    </source>
</evidence>
<dbReference type="AlphaFoldDB" id="A0AA88Y0P5"/>
<reference evidence="13" key="1">
    <citation type="submission" date="2019-08" db="EMBL/GenBank/DDBJ databases">
        <title>The improved chromosome-level genome for the pearl oyster Pinctada fucata martensii using PacBio sequencing and Hi-C.</title>
        <authorList>
            <person name="Zheng Z."/>
        </authorList>
    </citation>
    <scope>NUCLEOTIDE SEQUENCE</scope>
    <source>
        <strain evidence="13">ZZ-2019</strain>
        <tissue evidence="13">Adductor muscle</tissue>
    </source>
</reference>